<gene>
    <name evidence="9" type="ORF">HOLDEFILI_03649</name>
</gene>
<evidence type="ECO:0000256" key="2">
    <source>
        <dbReference type="ARBA" id="ARBA00006448"/>
    </source>
</evidence>
<dbReference type="STRING" id="545696.HOLDEFILI_03649"/>
<dbReference type="InterPro" id="IPR007353">
    <property type="entry name" value="DUF421"/>
</dbReference>
<protein>
    <recommendedName>
        <fullName evidence="8">YetF C-terminal domain-containing protein</fullName>
    </recommendedName>
</protein>
<dbReference type="GO" id="GO:0005886">
    <property type="term" value="C:plasma membrane"/>
    <property type="evidence" value="ECO:0007669"/>
    <property type="project" value="UniProtKB-SubCell"/>
</dbReference>
<dbReference type="PANTHER" id="PTHR34582">
    <property type="entry name" value="UPF0702 TRANSMEMBRANE PROTEIN YCAP"/>
    <property type="match status" value="1"/>
</dbReference>
<comment type="similarity">
    <text evidence="2">Belongs to the UPF0702 family.</text>
</comment>
<accession>B9YCT9</accession>
<evidence type="ECO:0000256" key="4">
    <source>
        <dbReference type="ARBA" id="ARBA00022692"/>
    </source>
</evidence>
<dbReference type="Gene3D" id="3.30.240.20">
    <property type="entry name" value="bsu07140 like domains"/>
    <property type="match status" value="2"/>
</dbReference>
<organism evidence="9 10">
    <name type="scientific">Holdemania filiformis DSM 12042</name>
    <dbReference type="NCBI Taxonomy" id="545696"/>
    <lineage>
        <taxon>Bacteria</taxon>
        <taxon>Bacillati</taxon>
        <taxon>Bacillota</taxon>
        <taxon>Erysipelotrichia</taxon>
        <taxon>Erysipelotrichales</taxon>
        <taxon>Erysipelotrichaceae</taxon>
        <taxon>Holdemania</taxon>
    </lineage>
</organism>
<evidence type="ECO:0000259" key="8">
    <source>
        <dbReference type="Pfam" id="PF04239"/>
    </source>
</evidence>
<evidence type="ECO:0000313" key="9">
    <source>
        <dbReference type="EMBL" id="EEF66182.1"/>
    </source>
</evidence>
<evidence type="ECO:0000256" key="3">
    <source>
        <dbReference type="ARBA" id="ARBA00022475"/>
    </source>
</evidence>
<proteinExistence type="inferred from homology"/>
<dbReference type="Pfam" id="PF04239">
    <property type="entry name" value="DUF421"/>
    <property type="match status" value="1"/>
</dbReference>
<evidence type="ECO:0000256" key="5">
    <source>
        <dbReference type="ARBA" id="ARBA00022989"/>
    </source>
</evidence>
<dbReference type="AlphaFoldDB" id="B9YCT9"/>
<dbReference type="eggNOG" id="COG2323">
    <property type="taxonomic scope" value="Bacteria"/>
</dbReference>
<dbReference type="InterPro" id="IPR023090">
    <property type="entry name" value="UPF0702_alpha/beta_dom_sf"/>
</dbReference>
<keyword evidence="6 7" id="KW-0472">Membrane</keyword>
<dbReference type="PANTHER" id="PTHR34582:SF6">
    <property type="entry name" value="UPF0702 TRANSMEMBRANE PROTEIN YCAP"/>
    <property type="match status" value="1"/>
</dbReference>
<feature type="transmembrane region" description="Helical" evidence="7">
    <location>
        <begin position="30"/>
        <end position="49"/>
    </location>
</feature>
<evidence type="ECO:0000256" key="1">
    <source>
        <dbReference type="ARBA" id="ARBA00004651"/>
    </source>
</evidence>
<reference evidence="9 10" key="2">
    <citation type="submission" date="2009-02" db="EMBL/GenBank/DDBJ databases">
        <title>Draft genome sequence of Holdemania filiformis DSM 12042.</title>
        <authorList>
            <person name="Sudarsanam P."/>
            <person name="Ley R."/>
            <person name="Guruge J."/>
            <person name="Turnbaugh P.J."/>
            <person name="Mahowald M."/>
            <person name="Liep D."/>
            <person name="Gordon J."/>
        </authorList>
    </citation>
    <scope>NUCLEOTIDE SEQUENCE [LARGE SCALE GENOMIC DNA]</scope>
    <source>
        <strain evidence="9 10">DSM 12042</strain>
    </source>
</reference>
<dbReference type="HOGENOM" id="CLU_077149_0_2_9"/>
<reference evidence="9 10" key="1">
    <citation type="submission" date="2008-12" db="EMBL/GenBank/DDBJ databases">
        <authorList>
            <person name="Fulton L."/>
            <person name="Clifton S."/>
            <person name="Fulton B."/>
            <person name="Xu J."/>
            <person name="Minx P."/>
            <person name="Pepin K.H."/>
            <person name="Johnson M."/>
            <person name="Bhonagiri V."/>
            <person name="Nash W.E."/>
            <person name="Mardis E.R."/>
            <person name="Wilson R.K."/>
        </authorList>
    </citation>
    <scope>NUCLEOTIDE SEQUENCE [LARGE SCALE GENOMIC DNA]</scope>
    <source>
        <strain evidence="9 10">DSM 12042</strain>
    </source>
</reference>
<dbReference type="Proteomes" id="UP000005950">
    <property type="component" value="Unassembled WGS sequence"/>
</dbReference>
<keyword evidence="4 7" id="KW-0812">Transmembrane</keyword>
<keyword evidence="3" id="KW-1003">Cell membrane</keyword>
<feature type="transmembrane region" description="Helical" evidence="7">
    <location>
        <begin position="56"/>
        <end position="76"/>
    </location>
</feature>
<keyword evidence="5 7" id="KW-1133">Transmembrane helix</keyword>
<evidence type="ECO:0000313" key="10">
    <source>
        <dbReference type="Proteomes" id="UP000005950"/>
    </source>
</evidence>
<feature type="transmembrane region" description="Helical" evidence="7">
    <location>
        <begin position="82"/>
        <end position="104"/>
    </location>
</feature>
<feature type="domain" description="YetF C-terminal" evidence="8">
    <location>
        <begin position="105"/>
        <end position="224"/>
    </location>
</feature>
<dbReference type="EMBL" id="ACCF01000231">
    <property type="protein sequence ID" value="EEF66182.1"/>
    <property type="molecule type" value="Genomic_DNA"/>
</dbReference>
<name>B9YCT9_9FIRM</name>
<evidence type="ECO:0000256" key="6">
    <source>
        <dbReference type="ARBA" id="ARBA00023136"/>
    </source>
</evidence>
<comment type="subcellular location">
    <subcellularLocation>
        <location evidence="1">Cell membrane</location>
        <topology evidence="1">Multi-pass membrane protein</topology>
    </subcellularLocation>
</comment>
<comment type="caution">
    <text evidence="9">The sequence shown here is derived from an EMBL/GenBank/DDBJ whole genome shotgun (WGS) entry which is preliminary data.</text>
</comment>
<sequence>MFHDVTSLPSYAGNAELCQQEEVKVEYVELVSKCIFFYLIIIISLRVMGKREVGELSVLDIVIYFVMSEVYALSISEPDQSIWKALIAILTLTVLQILIAWACLKKKKWRDFFEGKPSLIIYNGMIDQREMKKQRYTIDDLMYQLRDKDVSTPEEVQFAILENSGTLTVLKKEASKLKWKDPLISDGIVQQQVLQAIGKDEAWLREQLETEGISDPADVFLCLWQKNGFFVLKKTAQNPAEMQHGRHQHPAD</sequence>
<evidence type="ECO:0000256" key="7">
    <source>
        <dbReference type="SAM" id="Phobius"/>
    </source>
</evidence>